<feature type="region of interest" description="Disordered" evidence="1">
    <location>
        <begin position="1"/>
        <end position="68"/>
    </location>
</feature>
<evidence type="ECO:0000256" key="1">
    <source>
        <dbReference type="SAM" id="MobiDB-lite"/>
    </source>
</evidence>
<dbReference type="EMBL" id="JANPWB010000015">
    <property type="protein sequence ID" value="KAJ1090043.1"/>
    <property type="molecule type" value="Genomic_DNA"/>
</dbReference>
<reference evidence="2" key="1">
    <citation type="journal article" date="2022" name="bioRxiv">
        <title>Sequencing and chromosome-scale assembly of the giantPleurodeles waltlgenome.</title>
        <authorList>
            <person name="Brown T."/>
            <person name="Elewa A."/>
            <person name="Iarovenko S."/>
            <person name="Subramanian E."/>
            <person name="Araus A.J."/>
            <person name="Petzold A."/>
            <person name="Susuki M."/>
            <person name="Suzuki K.-i.T."/>
            <person name="Hayashi T."/>
            <person name="Toyoda A."/>
            <person name="Oliveira C."/>
            <person name="Osipova E."/>
            <person name="Leigh N.D."/>
            <person name="Simon A."/>
            <person name="Yun M.H."/>
        </authorList>
    </citation>
    <scope>NUCLEOTIDE SEQUENCE</scope>
    <source>
        <strain evidence="2">20211129_DDA</strain>
        <tissue evidence="2">Liver</tissue>
    </source>
</reference>
<evidence type="ECO:0000313" key="2">
    <source>
        <dbReference type="EMBL" id="KAJ1090043.1"/>
    </source>
</evidence>
<proteinExistence type="predicted"/>
<feature type="compositionally biased region" description="Basic and acidic residues" evidence="1">
    <location>
        <begin position="1"/>
        <end position="12"/>
    </location>
</feature>
<accession>A0AAV7LM85</accession>
<gene>
    <name evidence="2" type="ORF">NDU88_003183</name>
</gene>
<protein>
    <submittedName>
        <fullName evidence="2">Uncharacterized protein</fullName>
    </submittedName>
</protein>
<evidence type="ECO:0000313" key="3">
    <source>
        <dbReference type="Proteomes" id="UP001066276"/>
    </source>
</evidence>
<dbReference type="Proteomes" id="UP001066276">
    <property type="component" value="Chromosome 11"/>
</dbReference>
<organism evidence="2 3">
    <name type="scientific">Pleurodeles waltl</name>
    <name type="common">Iberian ribbed newt</name>
    <dbReference type="NCBI Taxonomy" id="8319"/>
    <lineage>
        <taxon>Eukaryota</taxon>
        <taxon>Metazoa</taxon>
        <taxon>Chordata</taxon>
        <taxon>Craniata</taxon>
        <taxon>Vertebrata</taxon>
        <taxon>Euteleostomi</taxon>
        <taxon>Amphibia</taxon>
        <taxon>Batrachia</taxon>
        <taxon>Caudata</taxon>
        <taxon>Salamandroidea</taxon>
        <taxon>Salamandridae</taxon>
        <taxon>Pleurodelinae</taxon>
        <taxon>Pleurodeles</taxon>
    </lineage>
</organism>
<keyword evidence="3" id="KW-1185">Reference proteome</keyword>
<dbReference type="AlphaFoldDB" id="A0AAV7LM85"/>
<name>A0AAV7LM85_PLEWA</name>
<sequence>MQPALRPDRVSARSEAPPPAVKVAHGSWRAPMASAAPGKCRTAQRLSSTPQAPPPASPPQALRSVTQPTGAFARAEVFGAAQVVPGQQGDMRSTDINRGSLM</sequence>
<comment type="caution">
    <text evidence="2">The sequence shown here is derived from an EMBL/GenBank/DDBJ whole genome shotgun (WGS) entry which is preliminary data.</text>
</comment>